<evidence type="ECO:0000256" key="2">
    <source>
        <dbReference type="ARBA" id="ARBA00022692"/>
    </source>
</evidence>
<evidence type="ECO:0000259" key="6">
    <source>
        <dbReference type="Pfam" id="PF01694"/>
    </source>
</evidence>
<dbReference type="EMBL" id="CP049331">
    <property type="protein sequence ID" value="QIH42263.1"/>
    <property type="molecule type" value="Genomic_DNA"/>
</dbReference>
<dbReference type="GO" id="GO:0004252">
    <property type="term" value="F:serine-type endopeptidase activity"/>
    <property type="evidence" value="ECO:0007669"/>
    <property type="project" value="InterPro"/>
</dbReference>
<dbReference type="InterPro" id="IPR023826">
    <property type="entry name" value="Rhom-like_SP_proteobac"/>
</dbReference>
<comment type="subcellular location">
    <subcellularLocation>
        <location evidence="1">Membrane</location>
        <topology evidence="1">Multi-pass membrane protein</topology>
    </subcellularLocation>
</comment>
<feature type="transmembrane region" description="Helical" evidence="5">
    <location>
        <begin position="51"/>
        <end position="68"/>
    </location>
</feature>
<reference evidence="7 8" key="1">
    <citation type="submission" date="2020-02" db="EMBL/GenBank/DDBJ databases">
        <title>A complete genome of a marine bacterium Vibrio sp. ZWAL4003 isolated from the mangrove sediment with the ability to degrade polysaccharides.</title>
        <authorList>
            <person name="Wu J."/>
            <person name="Qu W."/>
            <person name="Zeng R."/>
        </authorList>
    </citation>
    <scope>NUCLEOTIDE SEQUENCE [LARGE SCALE GENOMIC DNA]</scope>
    <source>
        <strain evidence="7 8">ZWAL4003</strain>
    </source>
</reference>
<evidence type="ECO:0000313" key="8">
    <source>
        <dbReference type="Proteomes" id="UP000503003"/>
    </source>
</evidence>
<dbReference type="Proteomes" id="UP000503003">
    <property type="component" value="Chromosome 1"/>
</dbReference>
<dbReference type="PANTHER" id="PTHR43731">
    <property type="entry name" value="RHOMBOID PROTEASE"/>
    <property type="match status" value="1"/>
</dbReference>
<dbReference type="GO" id="GO:0016020">
    <property type="term" value="C:membrane"/>
    <property type="evidence" value="ECO:0007669"/>
    <property type="project" value="UniProtKB-SubCell"/>
</dbReference>
<dbReference type="InterPro" id="IPR050925">
    <property type="entry name" value="Rhomboid_protease_S54"/>
</dbReference>
<dbReference type="Gene3D" id="1.20.1540.10">
    <property type="entry name" value="Rhomboid-like"/>
    <property type="match status" value="1"/>
</dbReference>
<name>A0A6G7CJN8_9VIBR</name>
<proteinExistence type="predicted"/>
<keyword evidence="8" id="KW-1185">Reference proteome</keyword>
<accession>A0A6G7CJN8</accession>
<evidence type="ECO:0000256" key="3">
    <source>
        <dbReference type="ARBA" id="ARBA00022989"/>
    </source>
</evidence>
<evidence type="ECO:0000313" key="7">
    <source>
        <dbReference type="EMBL" id="QIH42263.1"/>
    </source>
</evidence>
<dbReference type="SUPFAM" id="SSF144091">
    <property type="entry name" value="Rhomboid-like"/>
    <property type="match status" value="1"/>
</dbReference>
<dbReference type="AlphaFoldDB" id="A0A6G7CJN8"/>
<keyword evidence="2 5" id="KW-0812">Transmembrane</keyword>
<evidence type="ECO:0000256" key="5">
    <source>
        <dbReference type="SAM" id="Phobius"/>
    </source>
</evidence>
<organism evidence="7 8">
    <name type="scientific">Vibrio ziniensis</name>
    <dbReference type="NCBI Taxonomy" id="2711221"/>
    <lineage>
        <taxon>Bacteria</taxon>
        <taxon>Pseudomonadati</taxon>
        <taxon>Pseudomonadota</taxon>
        <taxon>Gammaproteobacteria</taxon>
        <taxon>Vibrionales</taxon>
        <taxon>Vibrionaceae</taxon>
        <taxon>Vibrio</taxon>
    </lineage>
</organism>
<dbReference type="EC" id="3.4.21.-" evidence="7"/>
<keyword evidence="3 5" id="KW-1133">Transmembrane helix</keyword>
<dbReference type="InterPro" id="IPR035952">
    <property type="entry name" value="Rhomboid-like_sf"/>
</dbReference>
<gene>
    <name evidence="7" type="primary">rrtA</name>
    <name evidence="7" type="ORF">G5S32_09745</name>
</gene>
<feature type="transmembrane region" description="Helical" evidence="5">
    <location>
        <begin position="75"/>
        <end position="92"/>
    </location>
</feature>
<feature type="domain" description="Peptidase S54 rhomboid" evidence="6">
    <location>
        <begin position="36"/>
        <end position="173"/>
    </location>
</feature>
<feature type="transmembrane region" description="Helical" evidence="5">
    <location>
        <begin position="155"/>
        <end position="176"/>
    </location>
</feature>
<dbReference type="InterPro" id="IPR022764">
    <property type="entry name" value="Peptidase_S54_rhomboid_dom"/>
</dbReference>
<sequence length="187" mass="20981">MNIYLFLSLVTAVCFGLQFESISHVMIWQADAIANGQWWRIVTGNLTHTNFTHLMMNLLGLWVISYLFHPKTRHFAVLTLLISIWIGISLLFTDMSNYLGLSGTLHGLFAFYALKEALGGRKSSWLLVLGVILKVVSEQLFGAPDSTAEMIHARVAIEAHLSGLLAGITLSVIEYINKRLIPFWKMS</sequence>
<dbReference type="Pfam" id="PF01694">
    <property type="entry name" value="Rhomboid"/>
    <property type="match status" value="1"/>
</dbReference>
<dbReference type="PANTHER" id="PTHR43731:SF16">
    <property type="entry name" value="RHOMBOSORTASE"/>
    <property type="match status" value="1"/>
</dbReference>
<evidence type="ECO:0000256" key="4">
    <source>
        <dbReference type="ARBA" id="ARBA00023136"/>
    </source>
</evidence>
<dbReference type="RefSeq" id="WP_165311838.1">
    <property type="nucleotide sequence ID" value="NZ_CP049331.1"/>
</dbReference>
<protein>
    <submittedName>
        <fullName evidence="7">Rhombosortase</fullName>
        <ecNumber evidence="7">3.4.21.-</ecNumber>
    </submittedName>
</protein>
<dbReference type="NCBIfam" id="TIGR03902">
    <property type="entry name" value="rhom_GG_sort"/>
    <property type="match status" value="1"/>
</dbReference>
<keyword evidence="7" id="KW-0378">Hydrolase</keyword>
<keyword evidence="4 5" id="KW-0472">Membrane</keyword>
<evidence type="ECO:0000256" key="1">
    <source>
        <dbReference type="ARBA" id="ARBA00004141"/>
    </source>
</evidence>
<dbReference type="KEGG" id="vzi:G5S32_09745"/>